<accession>A0A1I3R6G1</accession>
<dbReference type="GO" id="GO:0016020">
    <property type="term" value="C:membrane"/>
    <property type="evidence" value="ECO:0007669"/>
    <property type="project" value="GOC"/>
</dbReference>
<evidence type="ECO:0000256" key="1">
    <source>
        <dbReference type="ARBA" id="ARBA00004127"/>
    </source>
</evidence>
<evidence type="ECO:0000256" key="4">
    <source>
        <dbReference type="ARBA" id="ARBA00023002"/>
    </source>
</evidence>
<keyword evidence="4" id="KW-0560">Oxidoreductase</keyword>
<evidence type="ECO:0000259" key="8">
    <source>
        <dbReference type="Pfam" id="PF04116"/>
    </source>
</evidence>
<dbReference type="Proteomes" id="UP000199559">
    <property type="component" value="Unassembled WGS sequence"/>
</dbReference>
<keyword evidence="2 7" id="KW-0812">Transmembrane</keyword>
<dbReference type="Pfam" id="PF04116">
    <property type="entry name" value="FA_hydroxylase"/>
    <property type="match status" value="1"/>
</dbReference>
<keyword evidence="5" id="KW-0443">Lipid metabolism</keyword>
<evidence type="ECO:0000313" key="10">
    <source>
        <dbReference type="Proteomes" id="UP000199559"/>
    </source>
</evidence>
<dbReference type="PANTHER" id="PTHR21624:SF1">
    <property type="entry name" value="ALKYLGLYCEROL MONOOXYGENASE"/>
    <property type="match status" value="1"/>
</dbReference>
<feature type="transmembrane region" description="Helical" evidence="7">
    <location>
        <begin position="24"/>
        <end position="41"/>
    </location>
</feature>
<evidence type="ECO:0000313" key="9">
    <source>
        <dbReference type="EMBL" id="SFJ41011.1"/>
    </source>
</evidence>
<feature type="transmembrane region" description="Helical" evidence="7">
    <location>
        <begin position="106"/>
        <end position="127"/>
    </location>
</feature>
<dbReference type="GO" id="GO:0005506">
    <property type="term" value="F:iron ion binding"/>
    <property type="evidence" value="ECO:0007669"/>
    <property type="project" value="InterPro"/>
</dbReference>
<dbReference type="STRING" id="1144750.SAMN05443431_107104"/>
<dbReference type="PANTHER" id="PTHR21624">
    <property type="entry name" value="STEROL DESATURASE-RELATED PROTEIN"/>
    <property type="match status" value="1"/>
</dbReference>
<feature type="domain" description="Fatty acid hydroxylase" evidence="8">
    <location>
        <begin position="113"/>
        <end position="246"/>
    </location>
</feature>
<proteinExistence type="predicted"/>
<evidence type="ECO:0000256" key="6">
    <source>
        <dbReference type="ARBA" id="ARBA00023136"/>
    </source>
</evidence>
<comment type="subcellular location">
    <subcellularLocation>
        <location evidence="1">Endomembrane system</location>
        <topology evidence="1">Multi-pass membrane protein</topology>
    </subcellularLocation>
</comment>
<evidence type="ECO:0000256" key="3">
    <source>
        <dbReference type="ARBA" id="ARBA00022989"/>
    </source>
</evidence>
<organism evidence="9 10">
    <name type="scientific">Olleya namhaensis</name>
    <dbReference type="NCBI Taxonomy" id="1144750"/>
    <lineage>
        <taxon>Bacteria</taxon>
        <taxon>Pseudomonadati</taxon>
        <taxon>Bacteroidota</taxon>
        <taxon>Flavobacteriia</taxon>
        <taxon>Flavobacteriales</taxon>
        <taxon>Flavobacteriaceae</taxon>
    </lineage>
</organism>
<keyword evidence="6 7" id="KW-0472">Membrane</keyword>
<dbReference type="GO" id="GO:0050479">
    <property type="term" value="F:glyceryl-ether monooxygenase activity"/>
    <property type="evidence" value="ECO:0007669"/>
    <property type="project" value="TreeGrafter"/>
</dbReference>
<sequence length="342" mass="40084">MYNGNFRYIITHKTTTILDFTNPLVYGVPCFLGFIAIELTYSKTLDNKELYKWKDFFSSLSLGIGSAIIGALVKTVAVILVFNFAYELFNPLVDGVRTNIMGWQSFGYAWYVWIICMLLDDYSYYWFHRQNHMVRLLWAAHIVHHSSDNFNLGTAVRNGWFTIFYKPFFYVWIVIIGFPPEMLVVCMGIEALWQFQLHTQYVKNLGFLETFLNTHTMHQVHHAQNIEYMDKNHGGILNVFDRVFGTWKKIDHTIDIKYGVSVPPESYNLFIILTHEYKNIWDDMKKSSNWYHKFKYAFAAPGWSHDGSTLTIKQIRKEIAEDANNTMEITNPKPILIKSDLK</sequence>
<protein>
    <submittedName>
        <fullName evidence="9">Sterol desaturase/sphingolipid hydroxylase, fatty acid hydroxylase superfamily</fullName>
    </submittedName>
</protein>
<dbReference type="GO" id="GO:0008610">
    <property type="term" value="P:lipid biosynthetic process"/>
    <property type="evidence" value="ECO:0007669"/>
    <property type="project" value="InterPro"/>
</dbReference>
<reference evidence="10" key="1">
    <citation type="submission" date="2016-10" db="EMBL/GenBank/DDBJ databases">
        <authorList>
            <person name="Varghese N."/>
            <person name="Submissions S."/>
        </authorList>
    </citation>
    <scope>NUCLEOTIDE SEQUENCE [LARGE SCALE GENOMIC DNA]</scope>
    <source>
        <strain evidence="10">DSM 28881</strain>
    </source>
</reference>
<keyword evidence="10" id="KW-1185">Reference proteome</keyword>
<dbReference type="InterPro" id="IPR051689">
    <property type="entry name" value="Sterol_desaturase/TMEM195"/>
</dbReference>
<dbReference type="GO" id="GO:0006643">
    <property type="term" value="P:membrane lipid metabolic process"/>
    <property type="evidence" value="ECO:0007669"/>
    <property type="project" value="TreeGrafter"/>
</dbReference>
<keyword evidence="3 7" id="KW-1133">Transmembrane helix</keyword>
<dbReference type="AlphaFoldDB" id="A0A1I3R6G1"/>
<name>A0A1I3R6G1_9FLAO</name>
<dbReference type="EMBL" id="FORM01000007">
    <property type="protein sequence ID" value="SFJ41011.1"/>
    <property type="molecule type" value="Genomic_DNA"/>
</dbReference>
<dbReference type="GO" id="GO:0012505">
    <property type="term" value="C:endomembrane system"/>
    <property type="evidence" value="ECO:0007669"/>
    <property type="project" value="UniProtKB-SubCell"/>
</dbReference>
<feature type="transmembrane region" description="Helical" evidence="7">
    <location>
        <begin position="169"/>
        <end position="193"/>
    </location>
</feature>
<evidence type="ECO:0000256" key="2">
    <source>
        <dbReference type="ARBA" id="ARBA00022692"/>
    </source>
</evidence>
<feature type="transmembrane region" description="Helical" evidence="7">
    <location>
        <begin position="62"/>
        <end position="86"/>
    </location>
</feature>
<evidence type="ECO:0000256" key="5">
    <source>
        <dbReference type="ARBA" id="ARBA00023098"/>
    </source>
</evidence>
<evidence type="ECO:0000256" key="7">
    <source>
        <dbReference type="SAM" id="Phobius"/>
    </source>
</evidence>
<dbReference type="InterPro" id="IPR006694">
    <property type="entry name" value="Fatty_acid_hydroxylase"/>
</dbReference>
<gene>
    <name evidence="9" type="ORF">SAMN05443431_107104</name>
</gene>